<feature type="region of interest" description="Disordered" evidence="1">
    <location>
        <begin position="1"/>
        <end position="24"/>
    </location>
</feature>
<evidence type="ECO:0000256" key="1">
    <source>
        <dbReference type="SAM" id="MobiDB-lite"/>
    </source>
</evidence>
<dbReference type="OrthoDB" id="4422435at2"/>
<evidence type="ECO:0000313" key="4">
    <source>
        <dbReference type="Proteomes" id="UP000247696"/>
    </source>
</evidence>
<keyword evidence="2" id="KW-1133">Transmembrane helix</keyword>
<dbReference type="STRING" id="1737425.GCA_900049755_00166"/>
<dbReference type="EMBL" id="CP024988">
    <property type="protein sequence ID" value="AWT25919.1"/>
    <property type="molecule type" value="Genomic_DNA"/>
</dbReference>
<name>A0A2Z3YPF8_9CORY</name>
<organism evidence="3 4">
    <name type="scientific">Corynebacterium provencense</name>
    <dbReference type="NCBI Taxonomy" id="1737425"/>
    <lineage>
        <taxon>Bacteria</taxon>
        <taxon>Bacillati</taxon>
        <taxon>Actinomycetota</taxon>
        <taxon>Actinomycetes</taxon>
        <taxon>Mycobacteriales</taxon>
        <taxon>Corynebacteriaceae</taxon>
        <taxon>Corynebacterium</taxon>
    </lineage>
</organism>
<evidence type="ECO:0008006" key="5">
    <source>
        <dbReference type="Google" id="ProtNLM"/>
    </source>
</evidence>
<reference evidence="4" key="1">
    <citation type="submission" date="2017-11" db="EMBL/GenBank/DDBJ databases">
        <title>Otitis media/interna in a cat caused by the recently described species Corynebacterium provencense.</title>
        <authorList>
            <person name="Kittl S."/>
            <person name="Brodard I."/>
            <person name="Rychener L."/>
            <person name="Jores J."/>
            <person name="Roosje P."/>
            <person name="Gobeli Brawand S."/>
        </authorList>
    </citation>
    <scope>NUCLEOTIDE SEQUENCE [LARGE SCALE GENOMIC DNA]</scope>
    <source>
        <strain evidence="4">17KM38</strain>
    </source>
</reference>
<keyword evidence="2" id="KW-0472">Membrane</keyword>
<feature type="transmembrane region" description="Helical" evidence="2">
    <location>
        <begin position="31"/>
        <end position="52"/>
    </location>
</feature>
<dbReference type="AlphaFoldDB" id="A0A2Z3YPF8"/>
<gene>
    <name evidence="3" type="ORF">Csp1_11190</name>
</gene>
<proteinExistence type="predicted"/>
<dbReference type="InterPro" id="IPR021903">
    <property type="entry name" value="DUF3515"/>
</dbReference>
<protein>
    <recommendedName>
        <fullName evidence="5">DUF3515 domain-containing protein</fullName>
    </recommendedName>
</protein>
<evidence type="ECO:0000313" key="3">
    <source>
        <dbReference type="EMBL" id="AWT25919.1"/>
    </source>
</evidence>
<keyword evidence="4" id="KW-1185">Reference proteome</keyword>
<dbReference type="Proteomes" id="UP000247696">
    <property type="component" value="Chromosome"/>
</dbReference>
<sequence length="352" mass="35051">MIGAMAEQRSGSPEVTDQGSSTSGQRRTTTVLALVLAVVFAAAVLGGAKILVDRNVYTPVSMGPVDAPEAESETCAAVVAALPDRTGDYRSVDLTDPAPAGAAAYRSSGGDELTVRCGVSVPTQFTEISELVSHGGTDWLRIDDATRGSDLSTWYSLGGSPVVAVTGSTGPDTPLDKVIDMDGIGSAVSSHTDGPAPVAGDVPLTGLSAGDAGGAGDAACAAFAGELPETLGEYGRITSTTVDGEGTTAGTALDSLAGSGSLAVWTAPGREPVVVRCGVALPGSYRAGAQLTQVDEVPWFEDTALGNGSTAGVWYALGYAGTVAVSLPLDAGDVVLPVLSGVIAGSMEKTGS</sequence>
<evidence type="ECO:0000256" key="2">
    <source>
        <dbReference type="SAM" id="Phobius"/>
    </source>
</evidence>
<dbReference type="KEGG" id="cpre:Csp1_11190"/>
<keyword evidence="2" id="KW-0812">Transmembrane</keyword>
<dbReference type="Pfam" id="PF12028">
    <property type="entry name" value="DUF3515"/>
    <property type="match status" value="2"/>
</dbReference>
<accession>A0A2Z3YPF8</accession>